<proteinExistence type="predicted"/>
<dbReference type="PANTHER" id="PTHR46829">
    <property type="entry name" value="STERILE ALPHA MOTIF DOMAIN-CONTAINING PROTEIN 15"/>
    <property type="match status" value="1"/>
</dbReference>
<protein>
    <submittedName>
        <fullName evidence="1">Uncharacterized protein</fullName>
    </submittedName>
</protein>
<reference evidence="1" key="3">
    <citation type="submission" date="2025-08" db="UniProtKB">
        <authorList>
            <consortium name="Ensembl"/>
        </authorList>
    </citation>
    <scope>IDENTIFICATION</scope>
</reference>
<accession>A0AAX7TTT3</accession>
<dbReference type="Proteomes" id="UP000265100">
    <property type="component" value="Chromosome 15"/>
</dbReference>
<reference evidence="1 2" key="1">
    <citation type="submission" date="2018-05" db="EMBL/GenBank/DDBJ databases">
        <authorList>
            <person name="Datahose"/>
        </authorList>
    </citation>
    <scope>NUCLEOTIDE SEQUENCE</scope>
</reference>
<keyword evidence="2" id="KW-1185">Reference proteome</keyword>
<dbReference type="GeneTree" id="ENSGT00940000177806"/>
<sequence>MVGGYKGVISFFDDITHKKPENSLLGITETLWSRSITDPPRDTVSLFLEKKSRSGERADSLTYQRFLRDIPRKLQCCCT</sequence>
<dbReference type="Ensembl" id="ENSACLT00000046848.1">
    <property type="protein sequence ID" value="ENSACLP00000059880.1"/>
    <property type="gene ID" value="ENSACLG00000035033.1"/>
</dbReference>
<reference evidence="2" key="2">
    <citation type="submission" date="2023-03" db="EMBL/GenBank/DDBJ databases">
        <authorList>
            <consortium name="Wellcome Sanger Institute Data Sharing"/>
        </authorList>
    </citation>
    <scope>NUCLEOTIDE SEQUENCE [LARGE SCALE GENOMIC DNA]</scope>
</reference>
<organism evidence="1 2">
    <name type="scientific">Astatotilapia calliptera</name>
    <name type="common">Eastern happy</name>
    <name type="synonym">Chromis callipterus</name>
    <dbReference type="NCBI Taxonomy" id="8154"/>
    <lineage>
        <taxon>Eukaryota</taxon>
        <taxon>Metazoa</taxon>
        <taxon>Chordata</taxon>
        <taxon>Craniata</taxon>
        <taxon>Vertebrata</taxon>
        <taxon>Euteleostomi</taxon>
        <taxon>Actinopterygii</taxon>
        <taxon>Neopterygii</taxon>
        <taxon>Teleostei</taxon>
        <taxon>Neoteleostei</taxon>
        <taxon>Acanthomorphata</taxon>
        <taxon>Ovalentaria</taxon>
        <taxon>Cichlomorphae</taxon>
        <taxon>Cichliformes</taxon>
        <taxon>Cichlidae</taxon>
        <taxon>African cichlids</taxon>
        <taxon>Pseudocrenilabrinae</taxon>
        <taxon>Haplochromini</taxon>
        <taxon>Astatotilapia</taxon>
    </lineage>
</organism>
<evidence type="ECO:0000313" key="2">
    <source>
        <dbReference type="Proteomes" id="UP000265100"/>
    </source>
</evidence>
<dbReference type="PANTHER" id="PTHR46829:SF1">
    <property type="entry name" value="STERILE ALPHA MOTIF DOMAIN-CONTAINING PROTEIN 15"/>
    <property type="match status" value="1"/>
</dbReference>
<evidence type="ECO:0000313" key="1">
    <source>
        <dbReference type="Ensembl" id="ENSACLP00000059880.1"/>
    </source>
</evidence>
<reference evidence="1" key="4">
    <citation type="submission" date="2025-09" db="UniProtKB">
        <authorList>
            <consortium name="Ensembl"/>
        </authorList>
    </citation>
    <scope>IDENTIFICATION</scope>
</reference>
<name>A0AAX7TTT3_ASTCA</name>
<dbReference type="AlphaFoldDB" id="A0AAX7TTT3"/>